<comment type="caution">
    <text evidence="1">The sequence shown here is derived from an EMBL/GenBank/DDBJ whole genome shotgun (WGS) entry which is preliminary data.</text>
</comment>
<reference evidence="1 2" key="1">
    <citation type="submission" date="2024-07" db="EMBL/GenBank/DDBJ databases">
        <title>A survey of Mimosa microsymbionts across Brazilian biomes reveals a high diversity of Paraburkholderia nodulating endemic species, but also that Cupriavidus is common as a symbiont of widespread species.</title>
        <authorList>
            <person name="Rouws L."/>
            <person name="Barauna A."/>
            <person name="Beukes C."/>
            <person name="Rouws J.R.C."/>
            <person name="De Faria S.M."/>
            <person name="Gross E."/>
            <person name="Bueno Dos Reis Junior F."/>
            <person name="Simon M.F."/>
            <person name="Maluk M."/>
            <person name="Odee D.W."/>
            <person name="Kenicer G."/>
            <person name="Young J.P.W."/>
            <person name="Reis V.M."/>
            <person name="Zilli J."/>
            <person name="James E.K."/>
        </authorList>
    </citation>
    <scope>NUCLEOTIDE SEQUENCE [LARGE SCALE GENOMIC DNA]</scope>
    <source>
        <strain evidence="1 2">BR14375</strain>
    </source>
</reference>
<accession>A0ABV3WHX4</accession>
<keyword evidence="2" id="KW-1185">Reference proteome</keyword>
<dbReference type="RefSeq" id="WP_310110567.1">
    <property type="nucleotide sequence ID" value="NZ_CP168531.1"/>
</dbReference>
<sequence>MPPFVPDEILEQLAAVEHERWAHWQRYMHGKAVRNSDGSLTIPAELVSRWERLMETPYTELTEDERRSDREQVQRYLPLLATIRKP</sequence>
<dbReference type="Proteomes" id="UP001558535">
    <property type="component" value="Unassembled WGS sequence"/>
</dbReference>
<evidence type="ECO:0008006" key="3">
    <source>
        <dbReference type="Google" id="ProtNLM"/>
    </source>
</evidence>
<organism evidence="1 2">
    <name type="scientific">Paraburkholderia phenoliruptrix</name>
    <dbReference type="NCBI Taxonomy" id="252970"/>
    <lineage>
        <taxon>Bacteria</taxon>
        <taxon>Pseudomonadati</taxon>
        <taxon>Pseudomonadota</taxon>
        <taxon>Betaproteobacteria</taxon>
        <taxon>Burkholderiales</taxon>
        <taxon>Burkholderiaceae</taxon>
        <taxon>Paraburkholderia</taxon>
    </lineage>
</organism>
<evidence type="ECO:0000313" key="1">
    <source>
        <dbReference type="EMBL" id="MEX3752767.1"/>
    </source>
</evidence>
<evidence type="ECO:0000313" key="2">
    <source>
        <dbReference type="Proteomes" id="UP001558535"/>
    </source>
</evidence>
<dbReference type="EMBL" id="JBFPKE010000009">
    <property type="protein sequence ID" value="MEX3752767.1"/>
    <property type="molecule type" value="Genomic_DNA"/>
</dbReference>
<name>A0ABV3WHX4_9BURK</name>
<protein>
    <recommendedName>
        <fullName evidence="3">Ryanodine receptor Ryr domain-containing protein</fullName>
    </recommendedName>
</protein>
<proteinExistence type="predicted"/>
<gene>
    <name evidence="1" type="ORF">AB3X84_22500</name>
</gene>
<dbReference type="Gene3D" id="6.20.350.10">
    <property type="match status" value="1"/>
</dbReference>